<evidence type="ECO:0000313" key="2">
    <source>
        <dbReference type="Proteomes" id="UP000016930"/>
    </source>
</evidence>
<sequence length="63" mass="6989">MQLVETSAHKLHSRLYVFQKLFPLVKSMLENLIPVAEPQCAAGQITHKRRCTRNSGAGGLSIL</sequence>
<dbReference type="Proteomes" id="UP000016930">
    <property type="component" value="Unassembled WGS sequence"/>
</dbReference>
<name>M2QXU4_CERS8</name>
<accession>M2QXU4</accession>
<reference evidence="1 2" key="1">
    <citation type="journal article" date="2012" name="Proc. Natl. Acad. Sci. U.S.A.">
        <title>Comparative genomics of Ceriporiopsis subvermispora and Phanerochaete chrysosporium provide insight into selective ligninolysis.</title>
        <authorList>
            <person name="Fernandez-Fueyo E."/>
            <person name="Ruiz-Duenas F.J."/>
            <person name="Ferreira P."/>
            <person name="Floudas D."/>
            <person name="Hibbett D.S."/>
            <person name="Canessa P."/>
            <person name="Larrondo L.F."/>
            <person name="James T.Y."/>
            <person name="Seelenfreund D."/>
            <person name="Lobos S."/>
            <person name="Polanco R."/>
            <person name="Tello M."/>
            <person name="Honda Y."/>
            <person name="Watanabe T."/>
            <person name="Watanabe T."/>
            <person name="Ryu J.S."/>
            <person name="Kubicek C.P."/>
            <person name="Schmoll M."/>
            <person name="Gaskell J."/>
            <person name="Hammel K.E."/>
            <person name="St John F.J."/>
            <person name="Vanden Wymelenberg A."/>
            <person name="Sabat G."/>
            <person name="Splinter BonDurant S."/>
            <person name="Syed K."/>
            <person name="Yadav J.S."/>
            <person name="Doddapaneni H."/>
            <person name="Subramanian V."/>
            <person name="Lavin J.L."/>
            <person name="Oguiza J.A."/>
            <person name="Perez G."/>
            <person name="Pisabarro A.G."/>
            <person name="Ramirez L."/>
            <person name="Santoyo F."/>
            <person name="Master E."/>
            <person name="Coutinho P.M."/>
            <person name="Henrissat B."/>
            <person name="Lombard V."/>
            <person name="Magnuson J.K."/>
            <person name="Kuees U."/>
            <person name="Hori C."/>
            <person name="Igarashi K."/>
            <person name="Samejima M."/>
            <person name="Held B.W."/>
            <person name="Barry K.W."/>
            <person name="LaButti K.M."/>
            <person name="Lapidus A."/>
            <person name="Lindquist E.A."/>
            <person name="Lucas S.M."/>
            <person name="Riley R."/>
            <person name="Salamov A.A."/>
            <person name="Hoffmeister D."/>
            <person name="Schwenk D."/>
            <person name="Hadar Y."/>
            <person name="Yarden O."/>
            <person name="de Vries R.P."/>
            <person name="Wiebenga A."/>
            <person name="Stenlid J."/>
            <person name="Eastwood D."/>
            <person name="Grigoriev I.V."/>
            <person name="Berka R.M."/>
            <person name="Blanchette R.A."/>
            <person name="Kersten P."/>
            <person name="Martinez A.T."/>
            <person name="Vicuna R."/>
            <person name="Cullen D."/>
        </authorList>
    </citation>
    <scope>NUCLEOTIDE SEQUENCE [LARGE SCALE GENOMIC DNA]</scope>
    <source>
        <strain evidence="1 2">B</strain>
    </source>
</reference>
<keyword evidence="2" id="KW-1185">Reference proteome</keyword>
<dbReference type="HOGENOM" id="CLU_2885570_0_0_1"/>
<proteinExistence type="predicted"/>
<protein>
    <submittedName>
        <fullName evidence="1">Uncharacterized protein</fullName>
    </submittedName>
</protein>
<gene>
    <name evidence="1" type="ORF">CERSUDRAFT_119925</name>
</gene>
<dbReference type="EMBL" id="KB445820">
    <property type="protein sequence ID" value="EMD31356.1"/>
    <property type="molecule type" value="Genomic_DNA"/>
</dbReference>
<dbReference type="AlphaFoldDB" id="M2QXU4"/>
<evidence type="ECO:0000313" key="1">
    <source>
        <dbReference type="EMBL" id="EMD31356.1"/>
    </source>
</evidence>
<organism evidence="1 2">
    <name type="scientific">Ceriporiopsis subvermispora (strain B)</name>
    <name type="common">White-rot fungus</name>
    <name type="synonym">Gelatoporia subvermispora</name>
    <dbReference type="NCBI Taxonomy" id="914234"/>
    <lineage>
        <taxon>Eukaryota</taxon>
        <taxon>Fungi</taxon>
        <taxon>Dikarya</taxon>
        <taxon>Basidiomycota</taxon>
        <taxon>Agaricomycotina</taxon>
        <taxon>Agaricomycetes</taxon>
        <taxon>Polyporales</taxon>
        <taxon>Gelatoporiaceae</taxon>
        <taxon>Gelatoporia</taxon>
    </lineage>
</organism>